<evidence type="ECO:0008006" key="4">
    <source>
        <dbReference type="Google" id="ProtNLM"/>
    </source>
</evidence>
<proteinExistence type="predicted"/>
<evidence type="ECO:0000313" key="2">
    <source>
        <dbReference type="EMBL" id="KAJ3480248.1"/>
    </source>
</evidence>
<name>A0AAD5V1W4_9APHY</name>
<feature type="region of interest" description="Disordered" evidence="1">
    <location>
        <begin position="1"/>
        <end position="22"/>
    </location>
</feature>
<evidence type="ECO:0000256" key="1">
    <source>
        <dbReference type="SAM" id="MobiDB-lite"/>
    </source>
</evidence>
<comment type="caution">
    <text evidence="2">The sequence shown here is derived from an EMBL/GenBank/DDBJ whole genome shotgun (WGS) entry which is preliminary data.</text>
</comment>
<protein>
    <recommendedName>
        <fullName evidence="4">F-box domain-containing protein</fullName>
    </recommendedName>
</protein>
<reference evidence="2" key="1">
    <citation type="submission" date="2022-07" db="EMBL/GenBank/DDBJ databases">
        <title>Genome Sequence of Physisporinus lineatus.</title>
        <authorList>
            <person name="Buettner E."/>
        </authorList>
    </citation>
    <scope>NUCLEOTIDE SEQUENCE</scope>
    <source>
        <strain evidence="2">VT162</strain>
    </source>
</reference>
<dbReference type="EMBL" id="JANAWD010000386">
    <property type="protein sequence ID" value="KAJ3480248.1"/>
    <property type="molecule type" value="Genomic_DNA"/>
</dbReference>
<dbReference type="AlphaFoldDB" id="A0AAD5V1W4"/>
<feature type="compositionally biased region" description="Polar residues" evidence="1">
    <location>
        <begin position="1"/>
        <end position="11"/>
    </location>
</feature>
<dbReference type="Proteomes" id="UP001212997">
    <property type="component" value="Unassembled WGS sequence"/>
</dbReference>
<keyword evidence="3" id="KW-1185">Reference proteome</keyword>
<dbReference type="SUPFAM" id="SSF52047">
    <property type="entry name" value="RNI-like"/>
    <property type="match status" value="1"/>
</dbReference>
<evidence type="ECO:0000313" key="3">
    <source>
        <dbReference type="Proteomes" id="UP001212997"/>
    </source>
</evidence>
<gene>
    <name evidence="2" type="ORF">NLI96_g8484</name>
</gene>
<organism evidence="2 3">
    <name type="scientific">Meripilus lineatus</name>
    <dbReference type="NCBI Taxonomy" id="2056292"/>
    <lineage>
        <taxon>Eukaryota</taxon>
        <taxon>Fungi</taxon>
        <taxon>Dikarya</taxon>
        <taxon>Basidiomycota</taxon>
        <taxon>Agaricomycotina</taxon>
        <taxon>Agaricomycetes</taxon>
        <taxon>Polyporales</taxon>
        <taxon>Meripilaceae</taxon>
        <taxon>Meripilus</taxon>
    </lineage>
</organism>
<sequence length="407" mass="46006">MTSAGALVQTQPDKKPTGPPEIPVDVFEHIVAYIVDMKDEGGDTCISCAQVCRSWYNVILKHTFRYLIITPGKCQQFCNLLDANPMIAQVTREVIFSGHPLFNICMRPNMVPWVDDALKMLEGRLPNVEAMRFACMHETGEISSLELFANLAKYSGVKRLEMVGHIAPLPLIFAYICAFPNLECLNLSAIEEFPHVPNLFKLKLDYPKPALKALRIKGVPFNTRVLLEWIAGTPSKDTLERVTLAIAGWSPGIAQTFLHKLGPALIYLDIKICEGTGLEGTDSEKEEHTPLNLQDCKHLKTLMLRTAIYEGTPSLLANLGAKTLQYLRFSVPPYEDSHCERYENLAMALDEVRFPPSFKGVQFICKGEYEKMGIKREKLGRIFQKFSLRYPISFIHSDDAKRFWFTT</sequence>
<accession>A0AAD5V1W4</accession>